<dbReference type="Proteomes" id="UP000246702">
    <property type="component" value="Unassembled WGS sequence"/>
</dbReference>
<dbReference type="Pfam" id="PF03006">
    <property type="entry name" value="HlyIII"/>
    <property type="match status" value="1"/>
</dbReference>
<dbReference type="PANTHER" id="PTHR20855">
    <property type="entry name" value="ADIPOR/PROGESTIN RECEPTOR-RELATED"/>
    <property type="match status" value="1"/>
</dbReference>
<evidence type="ECO:0000256" key="3">
    <source>
        <dbReference type="ARBA" id="ARBA00022692"/>
    </source>
</evidence>
<evidence type="ECO:0000256" key="1">
    <source>
        <dbReference type="ARBA" id="ARBA00004141"/>
    </source>
</evidence>
<feature type="transmembrane region" description="Helical" evidence="8">
    <location>
        <begin position="164"/>
        <end position="185"/>
    </location>
</feature>
<feature type="transmembrane region" description="Helical" evidence="8">
    <location>
        <begin position="257"/>
        <end position="274"/>
    </location>
</feature>
<feature type="transmembrane region" description="Helical" evidence="8">
    <location>
        <begin position="294"/>
        <end position="314"/>
    </location>
</feature>
<evidence type="ECO:0000313" key="9">
    <source>
        <dbReference type="EMBL" id="PWY96764.1"/>
    </source>
</evidence>
<protein>
    <submittedName>
        <fullName evidence="9">Hemolysin-III channel protein Izh2</fullName>
    </submittedName>
</protein>
<keyword evidence="4 8" id="KW-1133">Transmembrane helix</keyword>
<feature type="binding site" evidence="6">
    <location>
        <position position="292"/>
    </location>
    <ligand>
        <name>Zn(2+)</name>
        <dbReference type="ChEBI" id="CHEBI:29105"/>
    </ligand>
</feature>
<dbReference type="STRING" id="1450535.A0A317XDY6"/>
<evidence type="ECO:0000313" key="10">
    <source>
        <dbReference type="Proteomes" id="UP000246702"/>
    </source>
</evidence>
<dbReference type="GO" id="GO:0006882">
    <property type="term" value="P:intracellular zinc ion homeostasis"/>
    <property type="evidence" value="ECO:0007669"/>
    <property type="project" value="TreeGrafter"/>
</dbReference>
<sequence length="326" mass="36978">MQSSFAESPSIAEVLPRHRKTSPFPPVAVVEEPATPEKIRFGDSDPVLLSYEEIPEWYQDNESIQHGYRPVSNSTHACFASWLYLHNETVNIYTHLVPAAFFLAAEGMFYQYLQARHPEATLGDHAVFAFFLLTAVICLGMSATYHTLMNHSLHVSDLWLRLDFVGIIVLTMGDFVSGIYMVFYCEPMLRHIYWGMIITLSCVTILILVNPKFQGLRWRTFRVCTFVGTGLSGFAPLIHGISVFGFAKMMEQSGMPYYLGEGVLLILGAFFYAMRIPESLRPGKFDIFGSSHQIFHILVVLATAVQLIGILSAFDYNYRHRECRHP</sequence>
<name>A0A317XDY6_9EURO</name>
<dbReference type="GO" id="GO:0046872">
    <property type="term" value="F:metal ion binding"/>
    <property type="evidence" value="ECO:0007669"/>
    <property type="project" value="UniProtKB-KW"/>
</dbReference>
<dbReference type="InterPro" id="IPR004254">
    <property type="entry name" value="AdipoR/HlyIII-related"/>
</dbReference>
<reference evidence="9 10" key="1">
    <citation type="submission" date="2016-12" db="EMBL/GenBank/DDBJ databases">
        <title>The genomes of Aspergillus section Nigri reveals drivers in fungal speciation.</title>
        <authorList>
            <consortium name="DOE Joint Genome Institute"/>
            <person name="Vesth T.C."/>
            <person name="Nybo J."/>
            <person name="Theobald S."/>
            <person name="Brandl J."/>
            <person name="Frisvad J.C."/>
            <person name="Nielsen K.F."/>
            <person name="Lyhne E.K."/>
            <person name="Kogle M.E."/>
            <person name="Kuo A."/>
            <person name="Riley R."/>
            <person name="Clum A."/>
            <person name="Nolan M."/>
            <person name="Lipzen A."/>
            <person name="Salamov A."/>
            <person name="Henrissat B."/>
            <person name="Wiebenga A."/>
            <person name="De Vries R.P."/>
            <person name="Grigoriev I.V."/>
            <person name="Mortensen U.H."/>
            <person name="Andersen M.R."/>
            <person name="Baker S.E."/>
        </authorList>
    </citation>
    <scope>NUCLEOTIDE SEQUENCE [LARGE SCALE GENOMIC DNA]</scope>
    <source>
        <strain evidence="9 10">CBS 115572</strain>
    </source>
</reference>
<dbReference type="OrthoDB" id="529367at2759"/>
<comment type="caution">
    <text evidence="9">The sequence shown here is derived from an EMBL/GenBank/DDBJ whole genome shotgun (WGS) entry which is preliminary data.</text>
</comment>
<keyword evidence="3 8" id="KW-0812">Transmembrane</keyword>
<keyword evidence="6" id="KW-0479">Metal-binding</keyword>
<feature type="transmembrane region" description="Helical" evidence="8">
    <location>
        <begin position="225"/>
        <end position="245"/>
    </location>
</feature>
<keyword evidence="6" id="KW-0862">Zinc</keyword>
<dbReference type="GeneID" id="37108188"/>
<feature type="transmembrane region" description="Helical" evidence="8">
    <location>
        <begin position="92"/>
        <end position="113"/>
    </location>
</feature>
<feature type="region of interest" description="Disordered" evidence="7">
    <location>
        <begin position="1"/>
        <end position="23"/>
    </location>
</feature>
<evidence type="ECO:0000256" key="5">
    <source>
        <dbReference type="ARBA" id="ARBA00023136"/>
    </source>
</evidence>
<feature type="transmembrane region" description="Helical" evidence="8">
    <location>
        <begin position="192"/>
        <end position="213"/>
    </location>
</feature>
<accession>A0A317XDY6</accession>
<dbReference type="PANTHER" id="PTHR20855:SF52">
    <property type="entry name" value="ADIPONECTIN RECEPTOR PROTEIN"/>
    <property type="match status" value="1"/>
</dbReference>
<keyword evidence="5 8" id="KW-0472">Membrane</keyword>
<evidence type="ECO:0000256" key="8">
    <source>
        <dbReference type="SAM" id="Phobius"/>
    </source>
</evidence>
<feature type="binding site" evidence="6">
    <location>
        <position position="146"/>
    </location>
    <ligand>
        <name>Zn(2+)</name>
        <dbReference type="ChEBI" id="CHEBI:29105"/>
    </ligand>
</feature>
<dbReference type="GO" id="GO:0038023">
    <property type="term" value="F:signaling receptor activity"/>
    <property type="evidence" value="ECO:0007669"/>
    <property type="project" value="TreeGrafter"/>
</dbReference>
<comment type="subcellular location">
    <subcellularLocation>
        <location evidence="1">Membrane</location>
        <topology evidence="1">Multi-pass membrane protein</topology>
    </subcellularLocation>
</comment>
<evidence type="ECO:0000256" key="6">
    <source>
        <dbReference type="PIRSR" id="PIRSR604254-1"/>
    </source>
</evidence>
<comment type="similarity">
    <text evidence="2">Belongs to the ADIPOR family.</text>
</comment>
<evidence type="ECO:0000256" key="7">
    <source>
        <dbReference type="SAM" id="MobiDB-lite"/>
    </source>
</evidence>
<dbReference type="AlphaFoldDB" id="A0A317XDY6"/>
<organism evidence="9 10">
    <name type="scientific">Aspergillus sclerotioniger CBS 115572</name>
    <dbReference type="NCBI Taxonomy" id="1450535"/>
    <lineage>
        <taxon>Eukaryota</taxon>
        <taxon>Fungi</taxon>
        <taxon>Dikarya</taxon>
        <taxon>Ascomycota</taxon>
        <taxon>Pezizomycotina</taxon>
        <taxon>Eurotiomycetes</taxon>
        <taxon>Eurotiomycetidae</taxon>
        <taxon>Eurotiales</taxon>
        <taxon>Aspergillaceae</taxon>
        <taxon>Aspergillus</taxon>
        <taxon>Aspergillus subgen. Circumdati</taxon>
    </lineage>
</organism>
<keyword evidence="10" id="KW-1185">Reference proteome</keyword>
<evidence type="ECO:0000256" key="4">
    <source>
        <dbReference type="ARBA" id="ARBA00022989"/>
    </source>
</evidence>
<gene>
    <name evidence="9" type="ORF">BO94DRAFT_19295</name>
</gene>
<dbReference type="GO" id="GO:0016020">
    <property type="term" value="C:membrane"/>
    <property type="evidence" value="ECO:0007669"/>
    <property type="project" value="UniProtKB-SubCell"/>
</dbReference>
<evidence type="ECO:0000256" key="2">
    <source>
        <dbReference type="ARBA" id="ARBA00007018"/>
    </source>
</evidence>
<proteinExistence type="inferred from homology"/>
<feature type="binding site" evidence="6">
    <location>
        <position position="296"/>
    </location>
    <ligand>
        <name>Zn(2+)</name>
        <dbReference type="ChEBI" id="CHEBI:29105"/>
    </ligand>
</feature>
<dbReference type="RefSeq" id="XP_025473525.1">
    <property type="nucleotide sequence ID" value="XM_025606045.1"/>
</dbReference>
<dbReference type="EMBL" id="MSFK01000001">
    <property type="protein sequence ID" value="PWY96764.1"/>
    <property type="molecule type" value="Genomic_DNA"/>
</dbReference>
<feature type="transmembrane region" description="Helical" evidence="8">
    <location>
        <begin position="125"/>
        <end position="144"/>
    </location>
</feature>